<dbReference type="AlphaFoldDB" id="A0A5E4R5M1"/>
<dbReference type="Proteomes" id="UP000324832">
    <property type="component" value="Unassembled WGS sequence"/>
</dbReference>
<name>A0A5E4R5M1_9NEOP</name>
<dbReference type="InterPro" id="IPR008972">
    <property type="entry name" value="Cupredoxin"/>
</dbReference>
<keyword evidence="2" id="KW-1185">Reference proteome</keyword>
<sequence>MSVDGHSITVIASDGYDLEPIIGKTLLRLCSKLFTKAKQVCVLHYEGAMNLEPSGDLTWQESHSEGLQLNALNKGEEEDDTISVAEMKSLEVYDDSLKEVADYQFYVAYDFYAKNNTHFHTSPYYGYYQVPNHDNRLYTLQLNHISMKMPSSPLMLSRPSSDNYCNACNIENSCKEGFCECSHVLSVKKNAVVDVTIVDEVGIALVFKVGEEKDFAPIPRNFPTCGSYMPDNMLEHHTTENPKEDNVISISHWWPVVYVNSTSSATKLGSSLILCNE</sequence>
<evidence type="ECO:0000313" key="2">
    <source>
        <dbReference type="Proteomes" id="UP000324832"/>
    </source>
</evidence>
<gene>
    <name evidence="1" type="ORF">LSINAPIS_LOCUS15323</name>
</gene>
<organism evidence="1 2">
    <name type="scientific">Leptidea sinapis</name>
    <dbReference type="NCBI Taxonomy" id="189913"/>
    <lineage>
        <taxon>Eukaryota</taxon>
        <taxon>Metazoa</taxon>
        <taxon>Ecdysozoa</taxon>
        <taxon>Arthropoda</taxon>
        <taxon>Hexapoda</taxon>
        <taxon>Insecta</taxon>
        <taxon>Pterygota</taxon>
        <taxon>Neoptera</taxon>
        <taxon>Endopterygota</taxon>
        <taxon>Lepidoptera</taxon>
        <taxon>Glossata</taxon>
        <taxon>Ditrysia</taxon>
        <taxon>Papilionoidea</taxon>
        <taxon>Pieridae</taxon>
        <taxon>Dismorphiinae</taxon>
        <taxon>Leptidea</taxon>
    </lineage>
</organism>
<reference evidence="1 2" key="1">
    <citation type="submission" date="2017-07" db="EMBL/GenBank/DDBJ databases">
        <authorList>
            <person name="Talla V."/>
            <person name="Backstrom N."/>
        </authorList>
    </citation>
    <scope>NUCLEOTIDE SEQUENCE [LARGE SCALE GENOMIC DNA]</scope>
</reference>
<accession>A0A5E4R5M1</accession>
<dbReference type="Gene3D" id="2.60.40.420">
    <property type="entry name" value="Cupredoxins - blue copper proteins"/>
    <property type="match status" value="1"/>
</dbReference>
<evidence type="ECO:0000313" key="1">
    <source>
        <dbReference type="EMBL" id="VVD05864.1"/>
    </source>
</evidence>
<protein>
    <submittedName>
        <fullName evidence="1">Uncharacterized protein</fullName>
    </submittedName>
</protein>
<dbReference type="EMBL" id="FZQP02007034">
    <property type="protein sequence ID" value="VVD05864.1"/>
    <property type="molecule type" value="Genomic_DNA"/>
</dbReference>
<proteinExistence type="predicted"/>
<feature type="non-terminal residue" evidence="1">
    <location>
        <position position="277"/>
    </location>
</feature>